<feature type="non-terminal residue" evidence="1">
    <location>
        <position position="40"/>
    </location>
</feature>
<gene>
    <name evidence="1" type="ORF">AFUS01_LOCUS30713</name>
</gene>
<comment type="caution">
    <text evidence="1">The sequence shown here is derived from an EMBL/GenBank/DDBJ whole genome shotgun (WGS) entry which is preliminary data.</text>
</comment>
<name>A0A8J2PMP5_9HEXA</name>
<organism evidence="1 2">
    <name type="scientific">Allacma fusca</name>
    <dbReference type="NCBI Taxonomy" id="39272"/>
    <lineage>
        <taxon>Eukaryota</taxon>
        <taxon>Metazoa</taxon>
        <taxon>Ecdysozoa</taxon>
        <taxon>Arthropoda</taxon>
        <taxon>Hexapoda</taxon>
        <taxon>Collembola</taxon>
        <taxon>Symphypleona</taxon>
        <taxon>Sminthuridae</taxon>
        <taxon>Allacma</taxon>
    </lineage>
</organism>
<reference evidence="1" key="1">
    <citation type="submission" date="2021-06" db="EMBL/GenBank/DDBJ databases">
        <authorList>
            <person name="Hodson N. C."/>
            <person name="Mongue J. A."/>
            <person name="Jaron S. K."/>
        </authorList>
    </citation>
    <scope>NUCLEOTIDE SEQUENCE</scope>
</reference>
<sequence>LGLGHFWDFTLRHCEDICGTACAIWVINIQNVAITNKELY</sequence>
<accession>A0A8J2PMP5</accession>
<evidence type="ECO:0000313" key="1">
    <source>
        <dbReference type="EMBL" id="CAG7820315.1"/>
    </source>
</evidence>
<dbReference type="Proteomes" id="UP000708208">
    <property type="component" value="Unassembled WGS sequence"/>
</dbReference>
<proteinExistence type="predicted"/>
<dbReference type="EMBL" id="CAJVCH010475155">
    <property type="protein sequence ID" value="CAG7820315.1"/>
    <property type="molecule type" value="Genomic_DNA"/>
</dbReference>
<keyword evidence="2" id="KW-1185">Reference proteome</keyword>
<evidence type="ECO:0000313" key="2">
    <source>
        <dbReference type="Proteomes" id="UP000708208"/>
    </source>
</evidence>
<dbReference type="AlphaFoldDB" id="A0A8J2PMP5"/>
<protein>
    <submittedName>
        <fullName evidence="1">Uncharacterized protein</fullName>
    </submittedName>
</protein>